<evidence type="ECO:0000313" key="2">
    <source>
        <dbReference type="Proteomes" id="UP001175000"/>
    </source>
</evidence>
<sequence>MPPVISAVMNAAACPINDDAGIHIVTAPVCMSDDTEAYRASLEDYFSDFFNVGREHWDCKYCNADRGSFLEYPNAKENKVSLICAPCAQILFERFTLEMISLRERSDGVVDSHCAEDRKLGKCVEDIRNDAELKEKFMDELVEVEGSGFTRPGGRVFVKGSARRTEWSR</sequence>
<name>A0AA39WJQ5_9PEZI</name>
<organism evidence="1 2">
    <name type="scientific">Immersiella caudata</name>
    <dbReference type="NCBI Taxonomy" id="314043"/>
    <lineage>
        <taxon>Eukaryota</taxon>
        <taxon>Fungi</taxon>
        <taxon>Dikarya</taxon>
        <taxon>Ascomycota</taxon>
        <taxon>Pezizomycotina</taxon>
        <taxon>Sordariomycetes</taxon>
        <taxon>Sordariomycetidae</taxon>
        <taxon>Sordariales</taxon>
        <taxon>Lasiosphaeriaceae</taxon>
        <taxon>Immersiella</taxon>
    </lineage>
</organism>
<reference evidence="1" key="1">
    <citation type="submission" date="2023-06" db="EMBL/GenBank/DDBJ databases">
        <title>Genome-scale phylogeny and comparative genomics of the fungal order Sordariales.</title>
        <authorList>
            <consortium name="Lawrence Berkeley National Laboratory"/>
            <person name="Hensen N."/>
            <person name="Bonometti L."/>
            <person name="Westerberg I."/>
            <person name="Brannstrom I.O."/>
            <person name="Guillou S."/>
            <person name="Cros-Aarteil S."/>
            <person name="Calhoun S."/>
            <person name="Haridas S."/>
            <person name="Kuo A."/>
            <person name="Mondo S."/>
            <person name="Pangilinan J."/>
            <person name="Riley R."/>
            <person name="Labutti K."/>
            <person name="Andreopoulos B."/>
            <person name="Lipzen A."/>
            <person name="Chen C."/>
            <person name="Yanf M."/>
            <person name="Daum C."/>
            <person name="Ng V."/>
            <person name="Clum A."/>
            <person name="Steindorff A."/>
            <person name="Ohm R."/>
            <person name="Martin F."/>
            <person name="Silar P."/>
            <person name="Natvig D."/>
            <person name="Lalanne C."/>
            <person name="Gautier V."/>
            <person name="Ament-Velasquez S.L."/>
            <person name="Kruys A."/>
            <person name="Hutchinson M.I."/>
            <person name="Powell A.J."/>
            <person name="Barry K."/>
            <person name="Miller A.N."/>
            <person name="Grigoriev I.V."/>
            <person name="Debuchy R."/>
            <person name="Gladieux P."/>
            <person name="Thoren M.H."/>
            <person name="Johannesson H."/>
        </authorList>
    </citation>
    <scope>NUCLEOTIDE SEQUENCE</scope>
    <source>
        <strain evidence="1">CBS 606.72</strain>
    </source>
</reference>
<dbReference type="AlphaFoldDB" id="A0AA39WJQ5"/>
<comment type="caution">
    <text evidence="1">The sequence shown here is derived from an EMBL/GenBank/DDBJ whole genome shotgun (WGS) entry which is preliminary data.</text>
</comment>
<proteinExistence type="predicted"/>
<gene>
    <name evidence="1" type="ORF">B0T14DRAFT_568218</name>
</gene>
<evidence type="ECO:0000313" key="1">
    <source>
        <dbReference type="EMBL" id="KAK0616634.1"/>
    </source>
</evidence>
<dbReference type="EMBL" id="JAULSU010000005">
    <property type="protein sequence ID" value="KAK0616634.1"/>
    <property type="molecule type" value="Genomic_DNA"/>
</dbReference>
<keyword evidence="2" id="KW-1185">Reference proteome</keyword>
<protein>
    <submittedName>
        <fullName evidence="1">Uncharacterized protein</fullName>
    </submittedName>
</protein>
<accession>A0AA39WJQ5</accession>
<dbReference type="Proteomes" id="UP001175000">
    <property type="component" value="Unassembled WGS sequence"/>
</dbReference>